<dbReference type="InterPro" id="IPR012910">
    <property type="entry name" value="Plug_dom"/>
</dbReference>
<evidence type="ECO:0000256" key="7">
    <source>
        <dbReference type="PROSITE-ProRule" id="PRU01360"/>
    </source>
</evidence>
<dbReference type="RefSeq" id="WP_008843733.1">
    <property type="nucleotide sequence ID" value="NZ_BAEN01000025.1"/>
</dbReference>
<protein>
    <recommendedName>
        <fullName evidence="13">TonB-dependent receptor</fullName>
    </recommendedName>
</protein>
<feature type="chain" id="PRO_5003896807" description="TonB-dependent receptor" evidence="8">
    <location>
        <begin position="32"/>
        <end position="739"/>
    </location>
</feature>
<dbReference type="Gene3D" id="2.40.170.20">
    <property type="entry name" value="TonB-dependent receptor, beta-barrel domain"/>
    <property type="match status" value="1"/>
</dbReference>
<evidence type="ECO:0000259" key="9">
    <source>
        <dbReference type="Pfam" id="PF07715"/>
    </source>
</evidence>
<dbReference type="InterPro" id="IPR037066">
    <property type="entry name" value="Plug_dom_sf"/>
</dbReference>
<sequence length="739" mass="82025">MKIKSLPSKTTYLSSCISFILLSAVAGNIQAQEQTADAADVEKIQVVGSPVFRDRTSTISPALAYGVEFFQTFEPTSVGDMLKRTPGISFSSDVGEYDAPQMRGLGAGYTQILINGRKVPSSGSDRAVFVDRIPAEMVKSIEIIRSPSADQDSQGVGGTINIILKDGASFEGGNARLGLLRFDDGELRGSGAFGYSGDTNNAAWNVSASMQERYVPKLKMERRFEPDGTPKEVEQENDVRDSDDVSLSANLSYALNDTSTLDLSANFVSTSREENQTEIVWEVEDGEFSLDGMAKDEVDIEEDSYIVGAVFSTELGNDTLWESSLNFSRITSAEDAIAFERDSENAPWEYDKIEDLDTTDSEILFTTFIKHELSNGIELKTGLDASRKKRDEILIEFAVDSDTGVIEEIDLEQRYEVEEKRLDGFILAQMEFDGDMQLEVGLRAEHTSRSMSSMAINTDTSETQINPSAHFSKRFDSDNTMRMSIARTVRRPDFKQLSPTIQYDEPEDGDAKQGNPYLKDEVSLGFDIGYERSLAGRGIIGLNAFYRDVTDVIEDVGAGTAPDGGILFSYDNAGDGSIWGIEMDLNKPLSDNTGLFANLTLLDSKITDQFTGKERRFRDQSNYIYNFGVTHNIPDWNTSMGFSYQKQGDSLSVDIDRDVTLSYDGNLEVFVEKRFGDNYVLRLTGTNLLNAHKIERFDNYAGDSAAEILDNHINKNIDELETEDESASRIVTLTFRAFF</sequence>
<evidence type="ECO:0000256" key="5">
    <source>
        <dbReference type="ARBA" id="ARBA00023136"/>
    </source>
</evidence>
<feature type="domain" description="TonB-dependent receptor plug" evidence="9">
    <location>
        <begin position="68"/>
        <end position="159"/>
    </location>
</feature>
<comment type="caution">
    <text evidence="11">The sequence shown here is derived from an EMBL/GenBank/DDBJ whole genome shotgun (WGS) entry which is preliminary data.</text>
</comment>
<dbReference type="Proteomes" id="UP000006334">
    <property type="component" value="Unassembled WGS sequence"/>
</dbReference>
<keyword evidence="12" id="KW-1185">Reference proteome</keyword>
<accession>K6XQG0</accession>
<evidence type="ECO:0000259" key="10">
    <source>
        <dbReference type="Pfam" id="PF14905"/>
    </source>
</evidence>
<dbReference type="CDD" id="cd01347">
    <property type="entry name" value="ligand_gated_channel"/>
    <property type="match status" value="1"/>
</dbReference>
<keyword evidence="6 7" id="KW-0998">Cell outer membrane</keyword>
<evidence type="ECO:0000256" key="1">
    <source>
        <dbReference type="ARBA" id="ARBA00004571"/>
    </source>
</evidence>
<comment type="similarity">
    <text evidence="7">Belongs to the TonB-dependent receptor family.</text>
</comment>
<evidence type="ECO:0000256" key="8">
    <source>
        <dbReference type="SAM" id="SignalP"/>
    </source>
</evidence>
<dbReference type="eggNOG" id="COG4771">
    <property type="taxonomic scope" value="Bacteria"/>
</dbReference>
<dbReference type="Pfam" id="PF14905">
    <property type="entry name" value="OMP_b-brl_3"/>
    <property type="match status" value="1"/>
</dbReference>
<keyword evidence="5 7" id="KW-0472">Membrane</keyword>
<evidence type="ECO:0000256" key="6">
    <source>
        <dbReference type="ARBA" id="ARBA00023237"/>
    </source>
</evidence>
<dbReference type="InterPro" id="IPR041700">
    <property type="entry name" value="OMP_b-brl_3"/>
</dbReference>
<evidence type="ECO:0000256" key="4">
    <source>
        <dbReference type="ARBA" id="ARBA00022692"/>
    </source>
</evidence>
<reference evidence="11 12" key="1">
    <citation type="journal article" date="2017" name="Antonie Van Leeuwenhoek">
        <title>Rhizobium rhizosphaerae sp. nov., a novel species isolated from rice rhizosphere.</title>
        <authorList>
            <person name="Zhao J.J."/>
            <person name="Zhang J."/>
            <person name="Zhang R.J."/>
            <person name="Zhang C.W."/>
            <person name="Yin H.Q."/>
            <person name="Zhang X.X."/>
        </authorList>
    </citation>
    <scope>NUCLEOTIDE SEQUENCE [LARGE SCALE GENOMIC DNA]</scope>
    <source>
        <strain evidence="11 12">E3</strain>
    </source>
</reference>
<dbReference type="InterPro" id="IPR036942">
    <property type="entry name" value="Beta-barrel_TonB_sf"/>
</dbReference>
<evidence type="ECO:0000256" key="3">
    <source>
        <dbReference type="ARBA" id="ARBA00022452"/>
    </source>
</evidence>
<keyword evidence="4 7" id="KW-0812">Transmembrane</keyword>
<dbReference type="AlphaFoldDB" id="K6XQG0"/>
<dbReference type="GO" id="GO:0009279">
    <property type="term" value="C:cell outer membrane"/>
    <property type="evidence" value="ECO:0007669"/>
    <property type="project" value="UniProtKB-SubCell"/>
</dbReference>
<dbReference type="Pfam" id="PF07715">
    <property type="entry name" value="Plug"/>
    <property type="match status" value="1"/>
</dbReference>
<dbReference type="EMBL" id="BAEN01000025">
    <property type="protein sequence ID" value="GAC13916.1"/>
    <property type="molecule type" value="Genomic_DNA"/>
</dbReference>
<feature type="domain" description="Outer membrane protein beta-barrel" evidence="10">
    <location>
        <begin position="324"/>
        <end position="702"/>
    </location>
</feature>
<dbReference type="PROSITE" id="PS52016">
    <property type="entry name" value="TONB_DEPENDENT_REC_3"/>
    <property type="match status" value="1"/>
</dbReference>
<evidence type="ECO:0008006" key="13">
    <source>
        <dbReference type="Google" id="ProtNLM"/>
    </source>
</evidence>
<evidence type="ECO:0000256" key="2">
    <source>
        <dbReference type="ARBA" id="ARBA00022448"/>
    </source>
</evidence>
<dbReference type="Gene3D" id="2.170.130.10">
    <property type="entry name" value="TonB-dependent receptor, plug domain"/>
    <property type="match status" value="1"/>
</dbReference>
<gene>
    <name evidence="11" type="ORF">GLIP_1275</name>
</gene>
<keyword evidence="2 7" id="KW-0813">Transport</keyword>
<evidence type="ECO:0000313" key="12">
    <source>
        <dbReference type="Proteomes" id="UP000006334"/>
    </source>
</evidence>
<dbReference type="OrthoDB" id="9764669at2"/>
<proteinExistence type="inferred from homology"/>
<name>K6XQG0_9ALTE</name>
<keyword evidence="8" id="KW-0732">Signal</keyword>
<evidence type="ECO:0000313" key="11">
    <source>
        <dbReference type="EMBL" id="GAC13916.1"/>
    </source>
</evidence>
<dbReference type="InterPro" id="IPR039426">
    <property type="entry name" value="TonB-dep_rcpt-like"/>
</dbReference>
<comment type="subcellular location">
    <subcellularLocation>
        <location evidence="1 7">Cell outer membrane</location>
        <topology evidence="1 7">Multi-pass membrane protein</topology>
    </subcellularLocation>
</comment>
<dbReference type="PANTHER" id="PTHR40980:SF4">
    <property type="entry name" value="TONB-DEPENDENT RECEPTOR-LIKE BETA-BARREL DOMAIN-CONTAINING PROTEIN"/>
    <property type="match status" value="1"/>
</dbReference>
<organism evidence="11 12">
    <name type="scientific">Aliiglaciecola lipolytica E3</name>
    <dbReference type="NCBI Taxonomy" id="1127673"/>
    <lineage>
        <taxon>Bacteria</taxon>
        <taxon>Pseudomonadati</taxon>
        <taxon>Pseudomonadota</taxon>
        <taxon>Gammaproteobacteria</taxon>
        <taxon>Alteromonadales</taxon>
        <taxon>Alteromonadaceae</taxon>
        <taxon>Aliiglaciecola</taxon>
    </lineage>
</organism>
<dbReference type="PANTHER" id="PTHR40980">
    <property type="entry name" value="PLUG DOMAIN-CONTAINING PROTEIN"/>
    <property type="match status" value="1"/>
</dbReference>
<dbReference type="STRING" id="1127673.GLIP_1275"/>
<feature type="signal peptide" evidence="8">
    <location>
        <begin position="1"/>
        <end position="31"/>
    </location>
</feature>
<dbReference type="SUPFAM" id="SSF56935">
    <property type="entry name" value="Porins"/>
    <property type="match status" value="1"/>
</dbReference>
<keyword evidence="3 7" id="KW-1134">Transmembrane beta strand</keyword>